<dbReference type="EMBL" id="SMSJ01000042">
    <property type="protein sequence ID" value="TDH60217.1"/>
    <property type="molecule type" value="Genomic_DNA"/>
</dbReference>
<gene>
    <name evidence="3" type="ORF">E2C06_23080</name>
</gene>
<dbReference type="Gene3D" id="3.40.190.150">
    <property type="entry name" value="Bordetella uptake gene, domain 1"/>
    <property type="match status" value="1"/>
</dbReference>
<comment type="similarity">
    <text evidence="1">Belongs to the UPF0065 (bug) family.</text>
</comment>
<name>A0A4R5QCZ6_9PROT</name>
<keyword evidence="4" id="KW-1185">Reference proteome</keyword>
<dbReference type="PANTHER" id="PTHR42928:SF5">
    <property type="entry name" value="BLR1237 PROTEIN"/>
    <property type="match status" value="1"/>
</dbReference>
<dbReference type="Gene3D" id="3.40.190.10">
    <property type="entry name" value="Periplasmic binding protein-like II"/>
    <property type="match status" value="1"/>
</dbReference>
<sequence length="319" mass="33812">MHRRALLAAGLAAPALARAQAAWPNDRPVEIIVPYPPGGGVDILARLVMPAVAERIPGMRTVVTNRAGAAGQIGLEVIFNAAPDGYTLGATTMPAHSGIPLERPARYRPLDFTFLANIVEDPNCIYVRTDSPIRTLADLIAQAKAKPGSLDYGTTGIGSDDHILMLEFEAAAKLPPLTHVPFAGSAPLIPQLLGGHIAAGVGNTTELVTLSREGKLRGLAIAATARAADLPELPTFREQGYDVVASAQRGIIAPPGLPPAIAARLESAFREALADPAFKAEMARQFMPMRPLVGAEYRAEAARVDAQLQALWKVRPWRG</sequence>
<organism evidence="3 4">
    <name type="scientific">Dankookia rubra</name>
    <dbReference type="NCBI Taxonomy" id="1442381"/>
    <lineage>
        <taxon>Bacteria</taxon>
        <taxon>Pseudomonadati</taxon>
        <taxon>Pseudomonadota</taxon>
        <taxon>Alphaproteobacteria</taxon>
        <taxon>Acetobacterales</taxon>
        <taxon>Roseomonadaceae</taxon>
        <taxon>Dankookia</taxon>
    </lineage>
</organism>
<dbReference type="InterPro" id="IPR042100">
    <property type="entry name" value="Bug_dom1"/>
</dbReference>
<dbReference type="InterPro" id="IPR005064">
    <property type="entry name" value="BUG"/>
</dbReference>
<feature type="signal peptide" evidence="2">
    <location>
        <begin position="1"/>
        <end position="21"/>
    </location>
</feature>
<dbReference type="AlphaFoldDB" id="A0A4R5QCZ6"/>
<dbReference type="PANTHER" id="PTHR42928">
    <property type="entry name" value="TRICARBOXYLATE-BINDING PROTEIN"/>
    <property type="match status" value="1"/>
</dbReference>
<dbReference type="Pfam" id="PF03401">
    <property type="entry name" value="TctC"/>
    <property type="match status" value="1"/>
</dbReference>
<dbReference type="CDD" id="cd07012">
    <property type="entry name" value="PBP2_Bug_TTT"/>
    <property type="match status" value="1"/>
</dbReference>
<evidence type="ECO:0000313" key="3">
    <source>
        <dbReference type="EMBL" id="TDH60217.1"/>
    </source>
</evidence>
<feature type="chain" id="PRO_5020628433" evidence="2">
    <location>
        <begin position="22"/>
        <end position="319"/>
    </location>
</feature>
<dbReference type="RefSeq" id="WP_133290960.1">
    <property type="nucleotide sequence ID" value="NZ_SMSJ01000042.1"/>
</dbReference>
<evidence type="ECO:0000256" key="2">
    <source>
        <dbReference type="SAM" id="SignalP"/>
    </source>
</evidence>
<reference evidence="3 4" key="1">
    <citation type="journal article" date="2016" name="J. Microbiol.">
        <title>Dankookia rubra gen. nov., sp. nov., an alphaproteobacterium isolated from sediment of a shallow stream.</title>
        <authorList>
            <person name="Kim W.H."/>
            <person name="Kim D.H."/>
            <person name="Kang K."/>
            <person name="Ahn T.Y."/>
        </authorList>
    </citation>
    <scope>NUCLEOTIDE SEQUENCE [LARGE SCALE GENOMIC DNA]</scope>
    <source>
        <strain evidence="3 4">JCM30602</strain>
    </source>
</reference>
<keyword evidence="2" id="KW-0732">Signal</keyword>
<comment type="caution">
    <text evidence="3">The sequence shown here is derived from an EMBL/GenBank/DDBJ whole genome shotgun (WGS) entry which is preliminary data.</text>
</comment>
<dbReference type="OrthoDB" id="7250553at2"/>
<evidence type="ECO:0000256" key="1">
    <source>
        <dbReference type="ARBA" id="ARBA00006987"/>
    </source>
</evidence>
<protein>
    <submittedName>
        <fullName evidence="3">Tripartite tricarboxylate transporter substrate binding protein</fullName>
    </submittedName>
</protein>
<dbReference type="Proteomes" id="UP000295096">
    <property type="component" value="Unassembled WGS sequence"/>
</dbReference>
<dbReference type="PIRSF" id="PIRSF017082">
    <property type="entry name" value="YflP"/>
    <property type="match status" value="1"/>
</dbReference>
<evidence type="ECO:0000313" key="4">
    <source>
        <dbReference type="Proteomes" id="UP000295096"/>
    </source>
</evidence>
<proteinExistence type="inferred from homology"/>
<dbReference type="SUPFAM" id="SSF53850">
    <property type="entry name" value="Periplasmic binding protein-like II"/>
    <property type="match status" value="1"/>
</dbReference>
<accession>A0A4R5QCZ6</accession>